<reference evidence="2" key="1">
    <citation type="submission" date="2017-09" db="EMBL/GenBank/DDBJ databases">
        <title>Depth-based differentiation of microbial function through sediment-hosted aquifers and enrichment of novel symbionts in the deep terrestrial subsurface.</title>
        <authorList>
            <person name="Probst A.J."/>
            <person name="Ladd B."/>
            <person name="Jarett J.K."/>
            <person name="Geller-Mcgrath D.E."/>
            <person name="Sieber C.M.K."/>
            <person name="Emerson J.B."/>
            <person name="Anantharaman K."/>
            <person name="Thomas B.C."/>
            <person name="Malmstrom R."/>
            <person name="Stieglmeier M."/>
            <person name="Klingl A."/>
            <person name="Woyke T."/>
            <person name="Ryan C.M."/>
            <person name="Banfield J.F."/>
        </authorList>
    </citation>
    <scope>NUCLEOTIDE SEQUENCE [LARGE SCALE GENOMIC DNA]</scope>
</reference>
<protein>
    <submittedName>
        <fullName evidence="1">Uncharacterized protein</fullName>
    </submittedName>
</protein>
<organism evidence="1 2">
    <name type="scientific">Candidatus Dojkabacteria bacterium CG_4_10_14_0_2_um_filter_Dojkabacteria_WS6_41_15</name>
    <dbReference type="NCBI Taxonomy" id="2014249"/>
    <lineage>
        <taxon>Bacteria</taxon>
        <taxon>Candidatus Dojkabacteria</taxon>
    </lineage>
</organism>
<sequence>MDRNPALLLAEPYLTADPDIFVLSDRGPFSSCVTTGYLWANGQLTDEQVKNEIVPHTFNMADEGLLTYHEATSILCSTENNFRLGKRKALDNYEAELPQQYAYAVYRMLGLPEITTRKGETWRCREELACEALRAGGYSDLAAYEHSEKELADDHILLDAYQSGRIILVGPNLFLKHFQSKKLGDARLNKLMDKWVELSLSPGKASKKDRKEQLDDIETKIALALKRRTKSLDYLNTRKSPHAKLAITRLLERYPLIYDILNRTSGKAATTFFEGLLSSEQMRLL</sequence>
<evidence type="ECO:0000313" key="1">
    <source>
        <dbReference type="EMBL" id="PJA14085.1"/>
    </source>
</evidence>
<dbReference type="EMBL" id="PFQB01000062">
    <property type="protein sequence ID" value="PJA14085.1"/>
    <property type="molecule type" value="Genomic_DNA"/>
</dbReference>
<name>A0A2M7W1Z4_9BACT</name>
<proteinExistence type="predicted"/>
<dbReference type="Proteomes" id="UP000228952">
    <property type="component" value="Unassembled WGS sequence"/>
</dbReference>
<gene>
    <name evidence="1" type="ORF">COX64_02445</name>
</gene>
<accession>A0A2M7W1Z4</accession>
<comment type="caution">
    <text evidence="1">The sequence shown here is derived from an EMBL/GenBank/DDBJ whole genome shotgun (WGS) entry which is preliminary data.</text>
</comment>
<dbReference type="AlphaFoldDB" id="A0A2M7W1Z4"/>
<evidence type="ECO:0000313" key="2">
    <source>
        <dbReference type="Proteomes" id="UP000228952"/>
    </source>
</evidence>